<dbReference type="EMBL" id="GBXM01033340">
    <property type="protein sequence ID" value="JAH75237.1"/>
    <property type="molecule type" value="Transcribed_RNA"/>
</dbReference>
<dbReference type="AlphaFoldDB" id="A0A0E9VB31"/>
<name>A0A0E9VB31_ANGAN</name>
<accession>A0A0E9VB31</accession>
<reference evidence="1" key="1">
    <citation type="submission" date="2014-11" db="EMBL/GenBank/DDBJ databases">
        <authorList>
            <person name="Amaro Gonzalez C."/>
        </authorList>
    </citation>
    <scope>NUCLEOTIDE SEQUENCE</scope>
</reference>
<protein>
    <submittedName>
        <fullName evidence="1">Uncharacterized protein</fullName>
    </submittedName>
</protein>
<organism evidence="1">
    <name type="scientific">Anguilla anguilla</name>
    <name type="common">European freshwater eel</name>
    <name type="synonym">Muraena anguilla</name>
    <dbReference type="NCBI Taxonomy" id="7936"/>
    <lineage>
        <taxon>Eukaryota</taxon>
        <taxon>Metazoa</taxon>
        <taxon>Chordata</taxon>
        <taxon>Craniata</taxon>
        <taxon>Vertebrata</taxon>
        <taxon>Euteleostomi</taxon>
        <taxon>Actinopterygii</taxon>
        <taxon>Neopterygii</taxon>
        <taxon>Teleostei</taxon>
        <taxon>Anguilliformes</taxon>
        <taxon>Anguillidae</taxon>
        <taxon>Anguilla</taxon>
    </lineage>
</organism>
<reference evidence="1" key="2">
    <citation type="journal article" date="2015" name="Fish Shellfish Immunol.">
        <title>Early steps in the European eel (Anguilla anguilla)-Vibrio vulnificus interaction in the gills: Role of the RtxA13 toxin.</title>
        <authorList>
            <person name="Callol A."/>
            <person name="Pajuelo D."/>
            <person name="Ebbesson L."/>
            <person name="Teles M."/>
            <person name="MacKenzie S."/>
            <person name="Amaro C."/>
        </authorList>
    </citation>
    <scope>NUCLEOTIDE SEQUENCE</scope>
</reference>
<proteinExistence type="predicted"/>
<sequence length="50" mass="5920">MAPNLFKLEHCVHLFFPTIFHFQMLIPFRLGPSGTPQNKYSFIYPFSPFD</sequence>
<evidence type="ECO:0000313" key="1">
    <source>
        <dbReference type="EMBL" id="JAH75237.1"/>
    </source>
</evidence>